<sequence>MKLISLIKPIEVNYFGIELSVPFWTKFIVTENKGIVLAWNKRPSQINDNWFSELPSSQYEIVAIVDLEDMDWKETLVEI</sequence>
<dbReference type="EMBL" id="PUWT01000076">
    <property type="protein sequence ID" value="PQQ22776.1"/>
    <property type="molecule type" value="Genomic_DNA"/>
</dbReference>
<comment type="caution">
    <text evidence="1">The sequence shown here is derived from an EMBL/GenBank/DDBJ whole genome shotgun (WGS) entry which is preliminary data.</text>
</comment>
<name>A0A2S8PV77_9GAMM</name>
<accession>A0A2S8PV77</accession>
<evidence type="ECO:0000313" key="2">
    <source>
        <dbReference type="Proteomes" id="UP000239550"/>
    </source>
</evidence>
<dbReference type="RefSeq" id="WP_105396731.1">
    <property type="nucleotide sequence ID" value="NZ_CAWNTA010000145.1"/>
</dbReference>
<keyword evidence="2" id="KW-1185">Reference proteome</keyword>
<gene>
    <name evidence="1" type="ORF">C6H66_22070</name>
</gene>
<evidence type="ECO:0000313" key="1">
    <source>
        <dbReference type="EMBL" id="PQQ22776.1"/>
    </source>
</evidence>
<reference evidence="1 2" key="1">
    <citation type="submission" date="2018-02" db="EMBL/GenBank/DDBJ databases">
        <title>Five New Genomes of Indian Photorhabdus Isolates TSA.</title>
        <authorList>
            <person name="Dubay B."/>
            <person name="Somvanshi V.S."/>
        </authorList>
    </citation>
    <scope>NUCLEOTIDE SEQUENCE [LARGE SCALE GENOMIC DNA]</scope>
    <source>
        <strain evidence="1 2">H1</strain>
    </source>
</reference>
<organism evidence="1 2">
    <name type="scientific">Photorhabdus hindustanensis</name>
    <dbReference type="NCBI Taxonomy" id="2918802"/>
    <lineage>
        <taxon>Bacteria</taxon>
        <taxon>Pseudomonadati</taxon>
        <taxon>Pseudomonadota</taxon>
        <taxon>Gammaproteobacteria</taxon>
        <taxon>Enterobacterales</taxon>
        <taxon>Morganellaceae</taxon>
        <taxon>Photorhabdus</taxon>
    </lineage>
</organism>
<protein>
    <submittedName>
        <fullName evidence="1">Uncharacterized protein</fullName>
    </submittedName>
</protein>
<dbReference type="Proteomes" id="UP000239550">
    <property type="component" value="Unassembled WGS sequence"/>
</dbReference>
<dbReference type="AlphaFoldDB" id="A0A2S8PV77"/>
<proteinExistence type="predicted"/>